<evidence type="ECO:0000313" key="3">
    <source>
        <dbReference type="Proteomes" id="UP000030690"/>
    </source>
</evidence>
<sequence length="518" mass="60182">MERNLLNKDFSVKKKYQSYNYNIYKNNNYEIAPKKLYHLLIRLGITFLTIFIVSIFIKHNKFNEKNNLFLMVTSPDVLELFNCLGFPSNSKEIVYGKLENWGFNLSDIGDIEINKNYKDEDLSTYKYSINTYKNILLSSFEINKVNSLIDKNNLLYMYLEILKKKEIRTFYEFLNTFMILQDLNCLPVNYKGIYINGNLFIPKNEYDIFKSDINIIKEKNAKTLIEEEPYLYLTYHGGKKKNAIHNICKFSRDGYFLGSVLLPFEENGIFFNSISLRGLLLYQNKLYIADSFKDNSKILMFSDSISNLSNRREYLSTFITQNYETNPLMIHPYGIKKYNDYFYVSSQNTGTVLRFNVENGQLGEPIDLYKNTSQGLVIKFNNNDEIRGLDFDSTGKCFVSNKQVGVQIYDTNFKLIKILPVFSPISILFNSTNNHILVGSSTTHDIKEYDVNNFELIKVIKHPLLKHVAGINIYEDSLFVVSQKKNKLLEFSLSSSLLKSITIDGFSDIGERVILSPT</sequence>
<reference evidence="2 3" key="2">
    <citation type="submission" date="2013-02" db="EMBL/GenBank/DDBJ databases">
        <title>The Genome Sequence of Plasmodium falciparum Vietnam Oak-Knoll (FVO).</title>
        <authorList>
            <consortium name="The Broad Institute Genome Sequencing Platform"/>
            <consortium name="The Broad Institute Genome Sequencing Center for Infectious Disease"/>
            <person name="Neafsey D."/>
            <person name="Cheeseman I."/>
            <person name="Volkman S."/>
            <person name="Adams J."/>
            <person name="Walker B."/>
            <person name="Young S.K."/>
            <person name="Zeng Q."/>
            <person name="Gargeya S."/>
            <person name="Fitzgerald M."/>
            <person name="Haas B."/>
            <person name="Abouelleil A."/>
            <person name="Alvarado L."/>
            <person name="Arachchi H.M."/>
            <person name="Berlin A.M."/>
            <person name="Chapman S.B."/>
            <person name="Dewar J."/>
            <person name="Goldberg J."/>
            <person name="Griggs A."/>
            <person name="Gujja S."/>
            <person name="Hansen M."/>
            <person name="Howarth C."/>
            <person name="Imamovic A."/>
            <person name="Larimer J."/>
            <person name="McCowan C."/>
            <person name="Murphy C."/>
            <person name="Neiman D."/>
            <person name="Pearson M."/>
            <person name="Priest M."/>
            <person name="Roberts A."/>
            <person name="Saif S."/>
            <person name="Shea T."/>
            <person name="Sisk P."/>
            <person name="Sykes S."/>
            <person name="Wortman J."/>
            <person name="Nusbaum C."/>
            <person name="Birren B."/>
        </authorList>
    </citation>
    <scope>NUCLEOTIDE SEQUENCE [LARGE SCALE GENOMIC DNA]</scope>
    <source>
        <strain evidence="3">Vietnam Oak-Knoll (FVO)</strain>
    </source>
</reference>
<organism evidence="2 3">
    <name type="scientific">Plasmodium falciparum Vietnam Oak-Knoll</name>
    <name type="common">FVO</name>
    <dbReference type="NCBI Taxonomy" id="1036723"/>
    <lineage>
        <taxon>Eukaryota</taxon>
        <taxon>Sar</taxon>
        <taxon>Alveolata</taxon>
        <taxon>Apicomplexa</taxon>
        <taxon>Aconoidasida</taxon>
        <taxon>Haemosporida</taxon>
        <taxon>Plasmodiidae</taxon>
        <taxon>Plasmodium</taxon>
        <taxon>Plasmodium (Laverania)</taxon>
    </lineage>
</organism>
<proteinExistence type="predicted"/>
<dbReference type="Gene3D" id="2.130.10.10">
    <property type="entry name" value="YVTN repeat-like/Quinoprotein amine dehydrogenase"/>
    <property type="match status" value="1"/>
</dbReference>
<keyword evidence="1" id="KW-1133">Transmembrane helix</keyword>
<dbReference type="AlphaFoldDB" id="A0A024V4W3"/>
<keyword evidence="1" id="KW-0472">Membrane</keyword>
<reference evidence="2 3" key="1">
    <citation type="submission" date="2013-02" db="EMBL/GenBank/DDBJ databases">
        <title>The Genome Annotation of Plasmodium falciparum Vietnam Oak-Knoll (FVO).</title>
        <authorList>
            <consortium name="The Broad Institute Genome Sequencing Platform"/>
            <consortium name="The Broad Institute Genome Sequencing Center for Infectious Disease"/>
            <person name="Neafsey D."/>
            <person name="Hoffman S."/>
            <person name="Volkman S."/>
            <person name="Rosenthal P."/>
            <person name="Walker B."/>
            <person name="Young S.K."/>
            <person name="Zeng Q."/>
            <person name="Gargeya S."/>
            <person name="Fitzgerald M."/>
            <person name="Haas B."/>
            <person name="Abouelleil A."/>
            <person name="Allen A.W."/>
            <person name="Alvarado L."/>
            <person name="Arachchi H.M."/>
            <person name="Berlin A.M."/>
            <person name="Chapman S.B."/>
            <person name="Gainer-Dewar J."/>
            <person name="Goldberg J."/>
            <person name="Griggs A."/>
            <person name="Gujja S."/>
            <person name="Hansen M."/>
            <person name="Howarth C."/>
            <person name="Imamovic A."/>
            <person name="Ireland A."/>
            <person name="Larimer J."/>
            <person name="McCowan C."/>
            <person name="Murphy C."/>
            <person name="Pearson M."/>
            <person name="Poon T.W."/>
            <person name="Priest M."/>
            <person name="Roberts A."/>
            <person name="Saif S."/>
            <person name="Shea T."/>
            <person name="Sisk P."/>
            <person name="Sykes S."/>
            <person name="Wortman J."/>
            <person name="Nusbaum C."/>
            <person name="Birren B."/>
        </authorList>
    </citation>
    <scope>NUCLEOTIDE SEQUENCE [LARGE SCALE GENOMIC DNA]</scope>
    <source>
        <strain evidence="3">Vietnam Oak-Knoll (FVO)</strain>
    </source>
</reference>
<dbReference type="SUPFAM" id="SSF63825">
    <property type="entry name" value="YWTD domain"/>
    <property type="match status" value="1"/>
</dbReference>
<dbReference type="EMBL" id="KI925118">
    <property type="protein sequence ID" value="ETW17597.1"/>
    <property type="molecule type" value="Genomic_DNA"/>
</dbReference>
<dbReference type="Proteomes" id="UP000030690">
    <property type="component" value="Unassembled WGS sequence"/>
</dbReference>
<dbReference type="SMR" id="A0A024V4W3"/>
<evidence type="ECO:0000313" key="2">
    <source>
        <dbReference type="EMBL" id="ETW17597.1"/>
    </source>
</evidence>
<name>A0A024V4W3_PLAFA</name>
<feature type="transmembrane region" description="Helical" evidence="1">
    <location>
        <begin position="39"/>
        <end position="57"/>
    </location>
</feature>
<gene>
    <name evidence="2" type="ORF">PFFVO_03480</name>
</gene>
<evidence type="ECO:0000256" key="1">
    <source>
        <dbReference type="SAM" id="Phobius"/>
    </source>
</evidence>
<dbReference type="OrthoDB" id="407649at2759"/>
<dbReference type="InterPro" id="IPR015943">
    <property type="entry name" value="WD40/YVTN_repeat-like_dom_sf"/>
</dbReference>
<keyword evidence="1" id="KW-0812">Transmembrane</keyword>
<accession>A0A024V4W3</accession>
<protein>
    <submittedName>
        <fullName evidence="2">Uncharacterized protein</fullName>
    </submittedName>
</protein>